<dbReference type="Proteomes" id="UP000199681">
    <property type="component" value="Unassembled WGS sequence"/>
</dbReference>
<evidence type="ECO:0000313" key="2">
    <source>
        <dbReference type="Proteomes" id="UP000199681"/>
    </source>
</evidence>
<dbReference type="EMBL" id="FOPW01000017">
    <property type="protein sequence ID" value="SFH83601.1"/>
    <property type="molecule type" value="Genomic_DNA"/>
</dbReference>
<gene>
    <name evidence="1" type="ORF">SAMN05216274_11718</name>
</gene>
<sequence length="198" mass="21263">MYTPSSDRSAGHPGHVYRISTRRAGVCRICPGMIRTSKLLVRADSSISVTVPAWAAAATKMNHLVNAASGLAVHRCGSPVITESAARPVLTMLSEQRYAAPTSIGLCRCFASPSLPRLLLLASRTWGSARLSARGCRHVRPRRCGGPPGPTLWSAERGVFRSYTASDSRRFDGAECVKVSLQLRAGLADLCQNSVHSF</sequence>
<comment type="caution">
    <text evidence="1">The sequence shown here is derived from an EMBL/GenBank/DDBJ whole genome shotgun (WGS) entry which is preliminary data.</text>
</comment>
<organism evidence="1 2">
    <name type="scientific">Cryobacterium levicorallinum</name>
    <dbReference type="NCBI Taxonomy" id="995038"/>
    <lineage>
        <taxon>Bacteria</taxon>
        <taxon>Bacillati</taxon>
        <taxon>Actinomycetota</taxon>
        <taxon>Actinomycetes</taxon>
        <taxon>Micrococcales</taxon>
        <taxon>Microbacteriaceae</taxon>
        <taxon>Cryobacterium</taxon>
    </lineage>
</organism>
<reference evidence="1 2" key="1">
    <citation type="submission" date="2016-10" db="EMBL/GenBank/DDBJ databases">
        <authorList>
            <person name="Varghese N."/>
            <person name="Submissions S."/>
        </authorList>
    </citation>
    <scope>NUCLEOTIDE SEQUENCE [LARGE SCALE GENOMIC DNA]</scope>
    <source>
        <strain evidence="1 2">GMCC 1.11211</strain>
    </source>
</reference>
<accession>A0ABY1EH33</accession>
<proteinExistence type="predicted"/>
<name>A0ABY1EH33_9MICO</name>
<protein>
    <submittedName>
        <fullName evidence="1">Uncharacterized protein</fullName>
    </submittedName>
</protein>
<keyword evidence="2" id="KW-1185">Reference proteome</keyword>
<evidence type="ECO:0000313" key="1">
    <source>
        <dbReference type="EMBL" id="SFH83601.1"/>
    </source>
</evidence>